<organism evidence="1 2">
    <name type="scientific">Denitratisoma oestradiolicum</name>
    <dbReference type="NCBI Taxonomy" id="311182"/>
    <lineage>
        <taxon>Bacteria</taxon>
        <taxon>Pseudomonadati</taxon>
        <taxon>Pseudomonadota</taxon>
        <taxon>Betaproteobacteria</taxon>
        <taxon>Nitrosomonadales</taxon>
        <taxon>Sterolibacteriaceae</taxon>
        <taxon>Denitratisoma</taxon>
    </lineage>
</organism>
<gene>
    <name evidence="1" type="ORF">DENOEST_2385</name>
</gene>
<dbReference type="AlphaFoldDB" id="A0A6S6XU46"/>
<evidence type="ECO:0000313" key="1">
    <source>
        <dbReference type="EMBL" id="CAB1369550.1"/>
    </source>
</evidence>
<dbReference type="KEGG" id="doe:DENOEST_2385"/>
<name>A0A6S6XU46_9PROT</name>
<accession>A0A6S6XU46</accession>
<keyword evidence="2" id="KW-1185">Reference proteome</keyword>
<evidence type="ECO:0000313" key="2">
    <source>
        <dbReference type="Proteomes" id="UP000515733"/>
    </source>
</evidence>
<reference evidence="1 2" key="1">
    <citation type="submission" date="2020-03" db="EMBL/GenBank/DDBJ databases">
        <authorList>
            <consortium name="Genoscope - CEA"/>
            <person name="William W."/>
        </authorList>
    </citation>
    <scope>NUCLEOTIDE SEQUENCE [LARGE SCALE GENOMIC DNA]</scope>
    <source>
        <strain evidence="2">DSM 16959</strain>
    </source>
</reference>
<protein>
    <submittedName>
        <fullName evidence="1">Uncharacterized protein</fullName>
    </submittedName>
</protein>
<sequence>MFQLHITVCHLNKKIYVKIVLNKKCILISLLWR</sequence>
<proteinExistence type="predicted"/>
<dbReference type="Proteomes" id="UP000515733">
    <property type="component" value="Chromosome"/>
</dbReference>
<dbReference type="EMBL" id="LR778301">
    <property type="protein sequence ID" value="CAB1369550.1"/>
    <property type="molecule type" value="Genomic_DNA"/>
</dbReference>